<name>A0A014NJ71_9BURK</name>
<organism evidence="1 2">
    <name type="scientific">Comamonas aquatica DA1877</name>
    <dbReference type="NCBI Taxonomy" id="1457173"/>
    <lineage>
        <taxon>Bacteria</taxon>
        <taxon>Pseudomonadati</taxon>
        <taxon>Pseudomonadota</taxon>
        <taxon>Betaproteobacteria</taxon>
        <taxon>Burkholderiales</taxon>
        <taxon>Comamonadaceae</taxon>
        <taxon>Comamonas</taxon>
    </lineage>
</organism>
<reference evidence="1 2" key="1">
    <citation type="submission" date="2014-01" db="EMBL/GenBank/DDBJ databases">
        <title>Interspecies Systems Biology Uncovers Metabolites Affecting C. elegans Gene Expression and Life History Traits.</title>
        <authorList>
            <person name="Watson E."/>
            <person name="Macneil L.T."/>
            <person name="Ritter A.D."/>
            <person name="Yilmaz L.S."/>
            <person name="Rosebrock A.P."/>
            <person name="Caudy A.A."/>
            <person name="Walhout A.J."/>
        </authorList>
    </citation>
    <scope>NUCLEOTIDE SEQUENCE [LARGE SCALE GENOMIC DNA]</scope>
    <source>
        <strain evidence="1 2">DA1877</strain>
    </source>
</reference>
<dbReference type="EMBL" id="JBOK01000016">
    <property type="protein sequence ID" value="EXU79483.1"/>
    <property type="molecule type" value="Genomic_DNA"/>
</dbReference>
<comment type="caution">
    <text evidence="1">The sequence shown here is derived from an EMBL/GenBank/DDBJ whole genome shotgun (WGS) entry which is preliminary data.</text>
</comment>
<evidence type="ECO:0000313" key="2">
    <source>
        <dbReference type="Proteomes" id="UP000020766"/>
    </source>
</evidence>
<evidence type="ECO:0000313" key="1">
    <source>
        <dbReference type="EMBL" id="EXU79483.1"/>
    </source>
</evidence>
<gene>
    <name evidence="1" type="ORF">AX13_05065</name>
</gene>
<dbReference type="Proteomes" id="UP000020766">
    <property type="component" value="Unassembled WGS sequence"/>
</dbReference>
<accession>A0A014NJ71</accession>
<dbReference type="AlphaFoldDB" id="A0A014NJ71"/>
<proteinExistence type="predicted"/>
<keyword evidence="2" id="KW-1185">Reference proteome</keyword>
<protein>
    <submittedName>
        <fullName evidence="1">Uncharacterized protein</fullName>
    </submittedName>
</protein>
<sequence>MKKRLLKQRDLVSTGMLRLVKGMVGILDQAFSGLPFTFQASHTN</sequence>